<feature type="domain" description="HTH cro/C1-type" evidence="1">
    <location>
        <begin position="6"/>
        <end position="42"/>
    </location>
</feature>
<protein>
    <recommendedName>
        <fullName evidence="1">HTH cro/C1-type domain-containing protein</fullName>
    </recommendedName>
</protein>
<dbReference type="Pfam" id="PF01381">
    <property type="entry name" value="HTH_3"/>
    <property type="match status" value="1"/>
</dbReference>
<dbReference type="EMBL" id="LR134117">
    <property type="protein sequence ID" value="VDZ51237.1"/>
    <property type="molecule type" value="Genomic_DNA"/>
</dbReference>
<organism evidence="2 3">
    <name type="scientific">Serratia odorifera</name>
    <dbReference type="NCBI Taxonomy" id="618"/>
    <lineage>
        <taxon>Bacteria</taxon>
        <taxon>Pseudomonadati</taxon>
        <taxon>Pseudomonadota</taxon>
        <taxon>Gammaproteobacteria</taxon>
        <taxon>Enterobacterales</taxon>
        <taxon>Yersiniaceae</taxon>
        <taxon>Serratia</taxon>
    </lineage>
</organism>
<dbReference type="InterPro" id="IPR010982">
    <property type="entry name" value="Lambda_DNA-bd_dom_sf"/>
</dbReference>
<name>A0A447KJZ3_SEROD</name>
<sequence length="81" mass="9235">MTGFELKLWRTGLDWTQERAAKEFGISMRTYIRYEQSKPPRAIVLAIQALSLVAMLPDIETLPVETLRQRIRTLAGDSPTS</sequence>
<dbReference type="AlphaFoldDB" id="A0A447KJZ3"/>
<dbReference type="GO" id="GO:0003677">
    <property type="term" value="F:DNA binding"/>
    <property type="evidence" value="ECO:0007669"/>
    <property type="project" value="InterPro"/>
</dbReference>
<dbReference type="KEGG" id="sof:NCTC11214_00100"/>
<reference evidence="2 3" key="1">
    <citation type="submission" date="2018-12" db="EMBL/GenBank/DDBJ databases">
        <authorList>
            <consortium name="Pathogen Informatics"/>
        </authorList>
    </citation>
    <scope>NUCLEOTIDE SEQUENCE [LARGE SCALE GENOMIC DNA]</scope>
    <source>
        <strain evidence="2 3">NCTC11214</strain>
    </source>
</reference>
<evidence type="ECO:0000259" key="1">
    <source>
        <dbReference type="Pfam" id="PF01381"/>
    </source>
</evidence>
<dbReference type="SUPFAM" id="SSF47413">
    <property type="entry name" value="lambda repressor-like DNA-binding domains"/>
    <property type="match status" value="1"/>
</dbReference>
<accession>A0A447KJZ3</accession>
<dbReference type="RefSeq" id="WP_004966280.1">
    <property type="nucleotide sequence ID" value="NZ_LR134117.1"/>
</dbReference>
<gene>
    <name evidence="2" type="ORF">NCTC11214_00100</name>
</gene>
<dbReference type="InterPro" id="IPR001387">
    <property type="entry name" value="Cro/C1-type_HTH"/>
</dbReference>
<dbReference type="CDD" id="cd00093">
    <property type="entry name" value="HTH_XRE"/>
    <property type="match status" value="1"/>
</dbReference>
<evidence type="ECO:0000313" key="2">
    <source>
        <dbReference type="EMBL" id="VDZ51237.1"/>
    </source>
</evidence>
<dbReference type="Gene3D" id="1.10.260.40">
    <property type="entry name" value="lambda repressor-like DNA-binding domains"/>
    <property type="match status" value="1"/>
</dbReference>
<evidence type="ECO:0000313" key="3">
    <source>
        <dbReference type="Proteomes" id="UP000281391"/>
    </source>
</evidence>
<proteinExistence type="predicted"/>
<dbReference type="Proteomes" id="UP000281391">
    <property type="component" value="Chromosome"/>
</dbReference>